<evidence type="ECO:0000313" key="5">
    <source>
        <dbReference type="EMBL" id="CAG2058735.1"/>
    </source>
</evidence>
<evidence type="ECO:0000256" key="3">
    <source>
        <dbReference type="SAM" id="MobiDB-lite"/>
    </source>
</evidence>
<dbReference type="InterPro" id="IPR027357">
    <property type="entry name" value="DOCKER_dom"/>
</dbReference>
<feature type="compositionally biased region" description="Basic and acidic residues" evidence="3">
    <location>
        <begin position="378"/>
        <end position="390"/>
    </location>
</feature>
<reference evidence="5" key="1">
    <citation type="submission" date="2021-03" db="EMBL/GenBank/DDBJ databases">
        <authorList>
            <person name="Tran Van P."/>
        </authorList>
    </citation>
    <scope>NUCLEOTIDE SEQUENCE</scope>
</reference>
<dbReference type="Proteomes" id="UP001153148">
    <property type="component" value="Unassembled WGS sequence"/>
</dbReference>
<dbReference type="InterPro" id="IPR026791">
    <property type="entry name" value="DOCK"/>
</dbReference>
<feature type="non-terminal residue" evidence="5">
    <location>
        <position position="390"/>
    </location>
</feature>
<dbReference type="Gene3D" id="1.25.40.410">
    <property type="match status" value="1"/>
</dbReference>
<feature type="region of interest" description="Disordered" evidence="3">
    <location>
        <begin position="362"/>
        <end position="390"/>
    </location>
</feature>
<dbReference type="InterPro" id="IPR046769">
    <property type="entry name" value="DOCKER_Lobe_A"/>
</dbReference>
<evidence type="ECO:0000256" key="2">
    <source>
        <dbReference type="PROSITE-ProRule" id="PRU00984"/>
    </source>
</evidence>
<protein>
    <recommendedName>
        <fullName evidence="4">DOCKER domain-containing protein</fullName>
    </recommendedName>
</protein>
<evidence type="ECO:0000256" key="1">
    <source>
        <dbReference type="ARBA" id="ARBA00022658"/>
    </source>
</evidence>
<gene>
    <name evidence="5" type="ORF">TPAB3V08_LOCUS5704</name>
</gene>
<dbReference type="PROSITE" id="PS51651">
    <property type="entry name" value="DOCKER"/>
    <property type="match status" value="1"/>
</dbReference>
<dbReference type="InterPro" id="IPR043161">
    <property type="entry name" value="DOCK_C_lobe_A"/>
</dbReference>
<keyword evidence="1" id="KW-0344">Guanine-nucleotide releasing factor</keyword>
<proteinExistence type="inferred from homology"/>
<evidence type="ECO:0000313" key="6">
    <source>
        <dbReference type="Proteomes" id="UP001153148"/>
    </source>
</evidence>
<comment type="caution">
    <text evidence="5">The sequence shown here is derived from an EMBL/GenBank/DDBJ whole genome shotgun (WGS) entry which is preliminary data.</text>
</comment>
<accession>A0ABN7NYI8</accession>
<organism evidence="5 6">
    <name type="scientific">Timema podura</name>
    <name type="common">Walking stick</name>
    <dbReference type="NCBI Taxonomy" id="61482"/>
    <lineage>
        <taxon>Eukaryota</taxon>
        <taxon>Metazoa</taxon>
        <taxon>Ecdysozoa</taxon>
        <taxon>Arthropoda</taxon>
        <taxon>Hexapoda</taxon>
        <taxon>Insecta</taxon>
        <taxon>Pterygota</taxon>
        <taxon>Neoptera</taxon>
        <taxon>Polyneoptera</taxon>
        <taxon>Phasmatodea</taxon>
        <taxon>Timematodea</taxon>
        <taxon>Timematoidea</taxon>
        <taxon>Timematidae</taxon>
        <taxon>Timema</taxon>
    </lineage>
</organism>
<keyword evidence="6" id="KW-1185">Reference proteome</keyword>
<evidence type="ECO:0000259" key="4">
    <source>
        <dbReference type="PROSITE" id="PS51651"/>
    </source>
</evidence>
<dbReference type="PANTHER" id="PTHR23317:SF26">
    <property type="entry name" value="ZIZIMIN, ISOFORM K"/>
    <property type="match status" value="1"/>
</dbReference>
<feature type="non-terminal residue" evidence="5">
    <location>
        <position position="1"/>
    </location>
</feature>
<dbReference type="Pfam" id="PF06920">
    <property type="entry name" value="DHR-2_Lobe_A"/>
    <property type="match status" value="1"/>
</dbReference>
<sequence length="390" mass="44989">IFPLYVSGNAQFCGRLCYELLRCCNSRLSSIRQESCALLYLLMRSNFEFSSRKGLTRVHLQVIISVSQMLGNVIGLNNARFQESLSLINSYASSDKVMKGTGFPGEVKDLTKRIRTVLMATAQMREHHHDPEMLVDLQHSLANSYASTPELRHTWLETMSRNHVRDGNFSEAAMCQLHVAALMAEYLKLKKVHPWGAEAFNKISSNIAHDERSLKLDAGVQDIQYTEFILLEQLEQCADYMEKAERYELLGELNRLIIPIYESKRNYEALAHRYQTLAQAYSKIVEVTRSGRRLLGRYYRVAFFGQCLLNGTRKVAAVVKKFLRNMSTGEMKICWQDLRYRCYMRYYGSYCEMIGAFNEDGKGKDTKENDGAQVFRENTARDTKKEMERT</sequence>
<feature type="domain" description="DOCKER" evidence="4">
    <location>
        <begin position="143"/>
        <end position="390"/>
    </location>
</feature>
<name>A0ABN7NYI8_TIMPD</name>
<dbReference type="PANTHER" id="PTHR23317">
    <property type="entry name" value="DEDICATOR OF CYTOKINESIS DOCK"/>
    <property type="match status" value="1"/>
</dbReference>
<comment type="similarity">
    <text evidence="2">Belongs to the DOCK family.</text>
</comment>
<dbReference type="EMBL" id="CAJPIN010007877">
    <property type="protein sequence ID" value="CAG2058735.1"/>
    <property type="molecule type" value="Genomic_DNA"/>
</dbReference>